<keyword evidence="2" id="KW-1185">Reference proteome</keyword>
<name>R9GV09_9SPHI</name>
<dbReference type="Proteomes" id="UP000014174">
    <property type="component" value="Unassembled WGS sequence"/>
</dbReference>
<dbReference type="AlphaFoldDB" id="R9GV09"/>
<sequence>MIFIINFESPVSVNGKINNGSYSSTNKYRKGIMKPDDFSKKNHSQVISYASCKGGELSPNKNL</sequence>
<proteinExistence type="predicted"/>
<accession>R9GV09</accession>
<gene>
    <name evidence="1" type="ORF">ADIARSV_1244</name>
</gene>
<evidence type="ECO:0000313" key="1">
    <source>
        <dbReference type="EMBL" id="EOR95561.1"/>
    </source>
</evidence>
<comment type="caution">
    <text evidence="1">The sequence shown here is derived from an EMBL/GenBank/DDBJ whole genome shotgun (WGS) entry which is preliminary data.</text>
</comment>
<organism evidence="1 2">
    <name type="scientific">Arcticibacter svalbardensis MN12-7</name>
    <dbReference type="NCBI Taxonomy" id="1150600"/>
    <lineage>
        <taxon>Bacteria</taxon>
        <taxon>Pseudomonadati</taxon>
        <taxon>Bacteroidota</taxon>
        <taxon>Sphingobacteriia</taxon>
        <taxon>Sphingobacteriales</taxon>
        <taxon>Sphingobacteriaceae</taxon>
        <taxon>Arcticibacter</taxon>
    </lineage>
</organism>
<evidence type="ECO:0000313" key="2">
    <source>
        <dbReference type="Proteomes" id="UP000014174"/>
    </source>
</evidence>
<reference evidence="1 2" key="1">
    <citation type="journal article" date="2013" name="Genome Announc.">
        <title>Draft Genome Sequence of Arcticibacter svalbardensis Strain MN12-7T, a Member of the Family Sphingobacteriaceae Isolated from an Arctic Soil Sample.</title>
        <authorList>
            <person name="Shivaji S."/>
            <person name="Ara S."/>
            <person name="Prasad S."/>
            <person name="Manasa B.P."/>
            <person name="Begum Z."/>
            <person name="Singh A."/>
            <person name="Kumar Pinnaka A."/>
        </authorList>
    </citation>
    <scope>NUCLEOTIDE SEQUENCE [LARGE SCALE GENOMIC DNA]</scope>
    <source>
        <strain evidence="1 2">MN12-7</strain>
    </source>
</reference>
<protein>
    <submittedName>
        <fullName evidence="1">Uncharacterized protein</fullName>
    </submittedName>
</protein>
<dbReference type="EMBL" id="AQPN01000047">
    <property type="protein sequence ID" value="EOR95561.1"/>
    <property type="molecule type" value="Genomic_DNA"/>
</dbReference>